<proteinExistence type="predicted"/>
<dbReference type="PROSITE" id="PS50294">
    <property type="entry name" value="WD_REPEATS_REGION"/>
    <property type="match status" value="1"/>
</dbReference>
<feature type="repeat" description="WD" evidence="3">
    <location>
        <begin position="567"/>
        <end position="596"/>
    </location>
</feature>
<feature type="compositionally biased region" description="Basic and acidic residues" evidence="4">
    <location>
        <begin position="991"/>
        <end position="1008"/>
    </location>
</feature>
<dbReference type="PROSITE" id="PS00678">
    <property type="entry name" value="WD_REPEATS_1"/>
    <property type="match status" value="1"/>
</dbReference>
<dbReference type="PANTHER" id="PTHR44324:SF3">
    <property type="entry name" value="WD REPEAT-CONTAINING PROTEIN 49-LIKE"/>
    <property type="match status" value="1"/>
</dbReference>
<keyword evidence="2" id="KW-0677">Repeat</keyword>
<keyword evidence="6" id="KW-1185">Reference proteome</keyword>
<dbReference type="EMBL" id="CAWUFR010000070">
    <property type="protein sequence ID" value="CAK6964080.1"/>
    <property type="molecule type" value="Genomic_DNA"/>
</dbReference>
<gene>
    <name evidence="5" type="ORF">FSCOSCO3_A000429</name>
</gene>
<dbReference type="InterPro" id="IPR036322">
    <property type="entry name" value="WD40_repeat_dom_sf"/>
</dbReference>
<evidence type="ECO:0000256" key="3">
    <source>
        <dbReference type="PROSITE-ProRule" id="PRU00221"/>
    </source>
</evidence>
<name>A0AAV1NXD8_SCOSC</name>
<dbReference type="Pfam" id="PF00400">
    <property type="entry name" value="WD40"/>
    <property type="match status" value="2"/>
</dbReference>
<dbReference type="AlphaFoldDB" id="A0AAV1NXD8"/>
<comment type="caution">
    <text evidence="5">The sequence shown here is derived from an EMBL/GenBank/DDBJ whole genome shotgun (WGS) entry which is preliminary data.</text>
</comment>
<protein>
    <submittedName>
        <fullName evidence="5">WD repeat-containing protein 49 isoform X1</fullName>
    </submittedName>
</protein>
<keyword evidence="1 3" id="KW-0853">WD repeat</keyword>
<organism evidence="5 6">
    <name type="scientific">Scomber scombrus</name>
    <name type="common">Atlantic mackerel</name>
    <name type="synonym">Scomber vernalis</name>
    <dbReference type="NCBI Taxonomy" id="13677"/>
    <lineage>
        <taxon>Eukaryota</taxon>
        <taxon>Metazoa</taxon>
        <taxon>Chordata</taxon>
        <taxon>Craniata</taxon>
        <taxon>Vertebrata</taxon>
        <taxon>Euteleostomi</taxon>
        <taxon>Actinopterygii</taxon>
        <taxon>Neopterygii</taxon>
        <taxon>Teleostei</taxon>
        <taxon>Neoteleostei</taxon>
        <taxon>Acanthomorphata</taxon>
        <taxon>Pelagiaria</taxon>
        <taxon>Scombriformes</taxon>
        <taxon>Scombridae</taxon>
        <taxon>Scomber</taxon>
    </lineage>
</organism>
<sequence>MNHCTVWIKYGFKILTSGAVSGIWKNVNRVSNSEAQVINMDTLRNNKNPWMYYETEVPHSRFCDPAIGVSPAEKLSPEHLQLLRNAFTCSKAGLKTQKSGRNRGRNEEHGMGFKEFREVLQSVIGPDVEGAWVERFFSEVDICCTGQIKWQQLCSYLLLEYTERESASIPRAALLDSKLQIRHCSHNKREPTVRVVAVSHPPPLRYISVSKGGQITVWNSSLHILKTIGLAGDPTEEVANTRRFRGWTTDAVYMGNVHKVAISTDCRDLHFVNVSTASVFEDVHLFGFRSVPTALCYWHDIQFPERPPLLLLGDEKGGIHLIWFLNSSKGLFKNPTKKLNGPHRIFFPDLGEHSSMVSSRYIPNIHQEPVNRLMFEPSTNVIMSSSESDNTSVVFMSVSLKQEPYIWKFKQGAKCFDYNASLQLMVTGGCDRVVRLWTRFVTTSPVATLVGHRTAVLDIAIYQAVGQIFSYSRDAELRVWDISTHHCLKTVGLPFPCLQPGRIPEHGNFPFLLLSPPLPEQTQPHLVVGCKDYLALLDLAERERGGGGWLTDEARELNGPALSCALYNPTLKQVVTGHADSSVSLWDVGTGKKRLQICNVHGEDELTCMALDSSHRRLITGACNGTIKVWSLLNGLNLHKLEPVTNSEVTAVTCLHSNQLLAVGWSRQIAQYNITGAKDLYVRADMSWKSNGVHKSDILAVGQCSSLGVIATASHDGEVIIWRLETQGPLLHLHRETQAGAALPVDSLLFLQHRAGNRTYRNRGVLVSSQAGCLCFWSITGQAHIHGQFYAPEQPGERVLSLNSDQLKNTILVSGDTTGQLQIWDISHYALDIQHEPVCECPPLLHCWKAHKRALVSVEVLEVADRLFVLTGSADGSAGLWTNDGDHVGSFGQQAIWNISDPATYLRETQSNRREDTVERAESDEVGSNKVKSKAPDLASCGKILQEECCSQDRRDREKARDSCVGIAAAGRKVQQGILPAAKQKRREKERKREMVREDDRGAKRMKV</sequence>
<dbReference type="Proteomes" id="UP001314229">
    <property type="component" value="Unassembled WGS sequence"/>
</dbReference>
<dbReference type="SMART" id="SM00320">
    <property type="entry name" value="WD40"/>
    <property type="match status" value="10"/>
</dbReference>
<evidence type="ECO:0000256" key="1">
    <source>
        <dbReference type="ARBA" id="ARBA00022574"/>
    </source>
</evidence>
<dbReference type="PANTHER" id="PTHR44324">
    <property type="entry name" value="WD40 REPEAT DOMAIN 95"/>
    <property type="match status" value="1"/>
</dbReference>
<dbReference type="InterPro" id="IPR051242">
    <property type="entry name" value="WD-EF-hand_domain"/>
</dbReference>
<accession>A0AAV1NXD8</accession>
<evidence type="ECO:0000256" key="2">
    <source>
        <dbReference type="ARBA" id="ARBA00022737"/>
    </source>
</evidence>
<evidence type="ECO:0000313" key="5">
    <source>
        <dbReference type="EMBL" id="CAK6964080.1"/>
    </source>
</evidence>
<evidence type="ECO:0000313" key="6">
    <source>
        <dbReference type="Proteomes" id="UP001314229"/>
    </source>
</evidence>
<dbReference type="InterPro" id="IPR019775">
    <property type="entry name" value="WD40_repeat_CS"/>
</dbReference>
<dbReference type="Gene3D" id="2.130.10.10">
    <property type="entry name" value="YVTN repeat-like/Quinoprotein amine dehydrogenase"/>
    <property type="match status" value="3"/>
</dbReference>
<dbReference type="InterPro" id="IPR015943">
    <property type="entry name" value="WD40/YVTN_repeat-like_dom_sf"/>
</dbReference>
<dbReference type="PROSITE" id="PS50082">
    <property type="entry name" value="WD_REPEATS_2"/>
    <property type="match status" value="2"/>
</dbReference>
<evidence type="ECO:0000256" key="4">
    <source>
        <dbReference type="SAM" id="MobiDB-lite"/>
    </source>
</evidence>
<dbReference type="SUPFAM" id="SSF50978">
    <property type="entry name" value="WD40 repeat-like"/>
    <property type="match status" value="2"/>
</dbReference>
<feature type="region of interest" description="Disordered" evidence="4">
    <location>
        <begin position="975"/>
        <end position="1008"/>
    </location>
</feature>
<reference evidence="5 6" key="1">
    <citation type="submission" date="2024-01" db="EMBL/GenBank/DDBJ databases">
        <authorList>
            <person name="Alioto T."/>
            <person name="Alioto T."/>
            <person name="Gomez Garrido J."/>
        </authorList>
    </citation>
    <scope>NUCLEOTIDE SEQUENCE [LARGE SCALE GENOMIC DNA]</scope>
</reference>
<feature type="compositionally biased region" description="Basic and acidic residues" evidence="4">
    <location>
        <begin position="910"/>
        <end position="923"/>
    </location>
</feature>
<dbReference type="InterPro" id="IPR001680">
    <property type="entry name" value="WD40_rpt"/>
</dbReference>
<feature type="region of interest" description="Disordered" evidence="4">
    <location>
        <begin position="909"/>
        <end position="932"/>
    </location>
</feature>
<feature type="repeat" description="WD" evidence="3">
    <location>
        <begin position="449"/>
        <end position="490"/>
    </location>
</feature>